<feature type="region of interest" description="Disordered" evidence="1">
    <location>
        <begin position="1"/>
        <end position="21"/>
    </location>
</feature>
<keyword evidence="3" id="KW-1185">Reference proteome</keyword>
<name>A0AAD9PVB0_ACRCE</name>
<dbReference type="AlphaFoldDB" id="A0AAD9PVB0"/>
<feature type="region of interest" description="Disordered" evidence="1">
    <location>
        <begin position="105"/>
        <end position="124"/>
    </location>
</feature>
<dbReference type="EMBL" id="JARQWQ010000121">
    <property type="protein sequence ID" value="KAK2549746.1"/>
    <property type="molecule type" value="Genomic_DNA"/>
</dbReference>
<evidence type="ECO:0000313" key="2">
    <source>
        <dbReference type="EMBL" id="KAK2549746.1"/>
    </source>
</evidence>
<reference evidence="2" key="2">
    <citation type="journal article" date="2023" name="Science">
        <title>Genomic signatures of disease resistance in endangered staghorn corals.</title>
        <authorList>
            <person name="Vollmer S.V."/>
            <person name="Selwyn J.D."/>
            <person name="Despard B.A."/>
            <person name="Roesel C.L."/>
        </authorList>
    </citation>
    <scope>NUCLEOTIDE SEQUENCE</scope>
    <source>
        <strain evidence="2">K2</strain>
    </source>
</reference>
<proteinExistence type="predicted"/>
<accession>A0AAD9PVB0</accession>
<dbReference type="Proteomes" id="UP001249851">
    <property type="component" value="Unassembled WGS sequence"/>
</dbReference>
<evidence type="ECO:0000256" key="1">
    <source>
        <dbReference type="SAM" id="MobiDB-lite"/>
    </source>
</evidence>
<protein>
    <submittedName>
        <fullName evidence="2">Uncharacterized protein</fullName>
    </submittedName>
</protein>
<gene>
    <name evidence="2" type="ORF">P5673_029718</name>
</gene>
<reference evidence="2" key="1">
    <citation type="journal article" date="2023" name="G3 (Bethesda)">
        <title>Whole genome assembly and annotation of the endangered Caribbean coral Acropora cervicornis.</title>
        <authorList>
            <person name="Selwyn J.D."/>
            <person name="Vollmer S.V."/>
        </authorList>
    </citation>
    <scope>NUCLEOTIDE SEQUENCE</scope>
    <source>
        <strain evidence="2">K2</strain>
    </source>
</reference>
<sequence length="169" mass="19610">MLGAREEARQDSKTSHLTCDIHHPRRDKDPLSITYGLSKLGWEDVFEEHNISGLESLKSHFKLTEQTRLRREWVAVVQIVQKYFLNSLQEKFIVGSSSQKLPIQGTKSSQVQLSERRNNSSSKGFSKNLSKYVYSWFPERKKKKRKTRKFDAPACFARFLAGKFKGREG</sequence>
<evidence type="ECO:0000313" key="3">
    <source>
        <dbReference type="Proteomes" id="UP001249851"/>
    </source>
</evidence>
<organism evidence="2 3">
    <name type="scientific">Acropora cervicornis</name>
    <name type="common">Staghorn coral</name>
    <dbReference type="NCBI Taxonomy" id="6130"/>
    <lineage>
        <taxon>Eukaryota</taxon>
        <taxon>Metazoa</taxon>
        <taxon>Cnidaria</taxon>
        <taxon>Anthozoa</taxon>
        <taxon>Hexacorallia</taxon>
        <taxon>Scleractinia</taxon>
        <taxon>Astrocoeniina</taxon>
        <taxon>Acroporidae</taxon>
        <taxon>Acropora</taxon>
    </lineage>
</organism>
<comment type="caution">
    <text evidence="2">The sequence shown here is derived from an EMBL/GenBank/DDBJ whole genome shotgun (WGS) entry which is preliminary data.</text>
</comment>